<accession>A0ABS5UUG3</accession>
<sequence>MTRILVVEDEQALNDITCDTLRDAGYEVTGRVPKAIFPHM</sequence>
<dbReference type="RefSeq" id="WP_281067681.1">
    <property type="nucleotide sequence ID" value="NZ_JAFEJU010000002.1"/>
</dbReference>
<name>A0ABS5UUG3_9BIFI</name>
<reference evidence="1 2" key="1">
    <citation type="journal article" date="2021" name="Environ. Microbiol.">
        <title>Genetic insights into the dark matter of the mammalian gut microbiota through targeted genome reconstruction.</title>
        <authorList>
            <person name="Lugli G.A."/>
            <person name="Alessandri G."/>
            <person name="Milani C."/>
            <person name="Viappiani A."/>
            <person name="Fontana F."/>
            <person name="Tarracchini C."/>
            <person name="Mancabelli L."/>
            <person name="Argentini C."/>
            <person name="Ruiz L."/>
            <person name="Margolles A."/>
            <person name="van Sinderen D."/>
            <person name="Turroni F."/>
            <person name="Ventura M."/>
        </authorList>
    </citation>
    <scope>NUCLEOTIDE SEQUENCE [LARGE SCALE GENOMIC DNA]</scope>
    <source>
        <strain evidence="1 2">LC6</strain>
    </source>
</reference>
<dbReference type="Proteomes" id="UP000711736">
    <property type="component" value="Unassembled WGS sequence"/>
</dbReference>
<dbReference type="SUPFAM" id="SSF52172">
    <property type="entry name" value="CheY-like"/>
    <property type="match status" value="1"/>
</dbReference>
<organism evidence="1 2">
    <name type="scientific">Bifidobacterium colobi</name>
    <dbReference type="NCBI Taxonomy" id="2809026"/>
    <lineage>
        <taxon>Bacteria</taxon>
        <taxon>Bacillati</taxon>
        <taxon>Actinomycetota</taxon>
        <taxon>Actinomycetes</taxon>
        <taxon>Bifidobacteriales</taxon>
        <taxon>Bifidobacteriaceae</taxon>
        <taxon>Bifidobacterium</taxon>
    </lineage>
</organism>
<proteinExistence type="predicted"/>
<comment type="caution">
    <text evidence="1">The sequence shown here is derived from an EMBL/GenBank/DDBJ whole genome shotgun (WGS) entry which is preliminary data.</text>
</comment>
<evidence type="ECO:0000313" key="1">
    <source>
        <dbReference type="EMBL" id="MBT1174714.1"/>
    </source>
</evidence>
<dbReference type="InterPro" id="IPR011006">
    <property type="entry name" value="CheY-like_superfamily"/>
</dbReference>
<evidence type="ECO:0000313" key="2">
    <source>
        <dbReference type="Proteomes" id="UP000711736"/>
    </source>
</evidence>
<dbReference type="Gene3D" id="3.40.50.2300">
    <property type="match status" value="1"/>
</dbReference>
<protein>
    <submittedName>
        <fullName evidence="1">Response regulator transcription factor</fullName>
    </submittedName>
</protein>
<gene>
    <name evidence="1" type="ORF">JS530_04215</name>
</gene>
<keyword evidence="2" id="KW-1185">Reference proteome</keyword>
<dbReference type="EMBL" id="JAFEJU010000002">
    <property type="protein sequence ID" value="MBT1174714.1"/>
    <property type="molecule type" value="Genomic_DNA"/>
</dbReference>